<proteinExistence type="predicted"/>
<comment type="caution">
    <text evidence="1">The sequence shown here is derived from an EMBL/GenBank/DDBJ whole genome shotgun (WGS) entry which is preliminary data.</text>
</comment>
<name>A0A917KAT7_9BACL</name>
<dbReference type="EMBL" id="BMOY01000022">
    <property type="protein sequence ID" value="GGJ07199.1"/>
    <property type="molecule type" value="Genomic_DNA"/>
</dbReference>
<organism evidence="1 2">
    <name type="scientific">Alicyclobacillus cellulosilyticus</name>
    <dbReference type="NCBI Taxonomy" id="1003997"/>
    <lineage>
        <taxon>Bacteria</taxon>
        <taxon>Bacillati</taxon>
        <taxon>Bacillota</taxon>
        <taxon>Bacilli</taxon>
        <taxon>Bacillales</taxon>
        <taxon>Alicyclobacillaceae</taxon>
        <taxon>Alicyclobacillus</taxon>
    </lineage>
</organism>
<dbReference type="RefSeq" id="WP_229776655.1">
    <property type="nucleotide sequence ID" value="NZ_BMOY01000022.1"/>
</dbReference>
<evidence type="ECO:0000313" key="1">
    <source>
        <dbReference type="EMBL" id="GGJ07199.1"/>
    </source>
</evidence>
<gene>
    <name evidence="1" type="ORF">GCM10010885_15430</name>
</gene>
<dbReference type="AlphaFoldDB" id="A0A917KAT7"/>
<accession>A0A917KAT7</accession>
<keyword evidence="2" id="KW-1185">Reference proteome</keyword>
<evidence type="ECO:0008006" key="3">
    <source>
        <dbReference type="Google" id="ProtNLM"/>
    </source>
</evidence>
<dbReference type="InterPro" id="IPR029063">
    <property type="entry name" value="SAM-dependent_MTases_sf"/>
</dbReference>
<reference evidence="1" key="2">
    <citation type="submission" date="2020-09" db="EMBL/GenBank/DDBJ databases">
        <authorList>
            <person name="Sun Q."/>
            <person name="Ohkuma M."/>
        </authorList>
    </citation>
    <scope>NUCLEOTIDE SEQUENCE</scope>
    <source>
        <strain evidence="1">JCM 18487</strain>
    </source>
</reference>
<sequence>MFDLTEDDLRGRAVLDCPAGACSFTAVARAHGVNAIAADIAYDHSVDELERKGREDIEHTMEAVQRAAERYRWEIFRDVDHLRQARMEALAACVADMRQHPSRYVPVVLPDLPFSDARFDMTLSAHFLFMYSDRLDEAFHRATLAELMRVTRHQVRIFPTVDLHGRRYEHMDALLAWARTQGWEAREVRVPYEFQRNAHTMLVLNKVGLSC</sequence>
<dbReference type="Gene3D" id="3.40.50.150">
    <property type="entry name" value="Vaccinia Virus protein VP39"/>
    <property type="match status" value="1"/>
</dbReference>
<evidence type="ECO:0000313" key="2">
    <source>
        <dbReference type="Proteomes" id="UP000637695"/>
    </source>
</evidence>
<reference evidence="1" key="1">
    <citation type="journal article" date="2014" name="Int. J. Syst. Evol. Microbiol.">
        <title>Complete genome sequence of Corynebacterium casei LMG S-19264T (=DSM 44701T), isolated from a smear-ripened cheese.</title>
        <authorList>
            <consortium name="US DOE Joint Genome Institute (JGI-PGF)"/>
            <person name="Walter F."/>
            <person name="Albersmeier A."/>
            <person name="Kalinowski J."/>
            <person name="Ruckert C."/>
        </authorList>
    </citation>
    <scope>NUCLEOTIDE SEQUENCE</scope>
    <source>
        <strain evidence="1">JCM 18487</strain>
    </source>
</reference>
<protein>
    <recommendedName>
        <fullName evidence="3">Methyltransferase family protein</fullName>
    </recommendedName>
</protein>
<dbReference type="Proteomes" id="UP000637695">
    <property type="component" value="Unassembled WGS sequence"/>
</dbReference>